<evidence type="ECO:0000313" key="1">
    <source>
        <dbReference type="EMBL" id="PTQ71899.1"/>
    </source>
</evidence>
<reference evidence="1 2" key="1">
    <citation type="submission" date="2018-04" db="EMBL/GenBank/DDBJ databases">
        <title>Genomic Encyclopedia of Archaeal and Bacterial Type Strains, Phase II (KMG-II): from individual species to whole genera.</title>
        <authorList>
            <person name="Goeker M."/>
        </authorList>
    </citation>
    <scope>NUCLEOTIDE SEQUENCE [LARGE SCALE GENOMIC DNA]</scope>
    <source>
        <strain evidence="1 2">DSM 100434</strain>
    </source>
</reference>
<keyword evidence="2" id="KW-1185">Reference proteome</keyword>
<comment type="caution">
    <text evidence="1">The sequence shown here is derived from an EMBL/GenBank/DDBJ whole genome shotgun (WGS) entry which is preliminary data.</text>
</comment>
<proteinExistence type="predicted"/>
<dbReference type="AlphaFoldDB" id="A0A2T5HK44"/>
<dbReference type="OrthoDB" id="7337972at2"/>
<dbReference type="Proteomes" id="UP000244077">
    <property type="component" value="Unassembled WGS sequence"/>
</dbReference>
<evidence type="ECO:0008006" key="3">
    <source>
        <dbReference type="Google" id="ProtNLM"/>
    </source>
</evidence>
<gene>
    <name evidence="1" type="ORF">C8N42_10778</name>
</gene>
<sequence length="274" mass="31711">MPLISLSHLEHDLQKKYVLSCLADIWQEMGLTVHVGPGFAENADLCVLHHNITRMSPTDVPTAPKGVRVLNGEVLDISKRRYSALRLQPGDDWDGPVIVKSNLNHFGAPEQRNLPRRTQLRMKAQRHLARLNWDLARTLPKKTYPLLESLDKVPGWVWEREDLLVERFMPERESDHYCLRGWLFFGSASYGYRLVASDPLVKVGTMVRYEYIDDVPPELLRHREEMKFDFGKFDYVIHDGRAILLDANKTPSFAGDRRSERILRLARAVEEFLP</sequence>
<protein>
    <recommendedName>
        <fullName evidence="3">ATP-grasp domain-containing protein</fullName>
    </recommendedName>
</protein>
<name>A0A2T5HK44_9RHOB</name>
<dbReference type="EMBL" id="QAOH01000007">
    <property type="protein sequence ID" value="PTQ71899.1"/>
    <property type="molecule type" value="Genomic_DNA"/>
</dbReference>
<evidence type="ECO:0000313" key="2">
    <source>
        <dbReference type="Proteomes" id="UP000244077"/>
    </source>
</evidence>
<dbReference type="RefSeq" id="WP_107816583.1">
    <property type="nucleotide sequence ID" value="NZ_QAOH01000007.1"/>
</dbReference>
<accession>A0A2T5HK44</accession>
<organism evidence="1 2">
    <name type="scientific">Celeribacter persicus</name>
    <dbReference type="NCBI Taxonomy" id="1651082"/>
    <lineage>
        <taxon>Bacteria</taxon>
        <taxon>Pseudomonadati</taxon>
        <taxon>Pseudomonadota</taxon>
        <taxon>Alphaproteobacteria</taxon>
        <taxon>Rhodobacterales</taxon>
        <taxon>Roseobacteraceae</taxon>
        <taxon>Celeribacter</taxon>
    </lineage>
</organism>